<evidence type="ECO:0000313" key="2">
    <source>
        <dbReference type="Proteomes" id="UP001164459"/>
    </source>
</evidence>
<gene>
    <name evidence="1" type="ORF">O0S08_44670</name>
</gene>
<keyword evidence="2" id="KW-1185">Reference proteome</keyword>
<dbReference type="EMBL" id="CP114040">
    <property type="protein sequence ID" value="WAS93291.1"/>
    <property type="molecule type" value="Genomic_DNA"/>
</dbReference>
<protein>
    <submittedName>
        <fullName evidence="1">Uncharacterized protein</fullName>
    </submittedName>
</protein>
<proteinExistence type="predicted"/>
<name>A0ABY7H227_9BACT</name>
<accession>A0ABY7H227</accession>
<sequence>MQALADGHEVALGPATLELVEVRGARTGPGYLPGRHELTFVHVPSPA</sequence>
<reference evidence="1" key="1">
    <citation type="submission" date="2022-11" db="EMBL/GenBank/DDBJ databases">
        <title>Minimal conservation of predation-associated metabolite biosynthetic gene clusters underscores biosynthetic potential of Myxococcota including descriptions for ten novel species: Archangium lansinium sp. nov., Myxococcus landrumus sp. nov., Nannocystis bai.</title>
        <authorList>
            <person name="Ahearne A."/>
            <person name="Stevens C."/>
            <person name="Dowd S."/>
        </authorList>
    </citation>
    <scope>NUCLEOTIDE SEQUENCE</scope>
    <source>
        <strain evidence="1">Fl3</strain>
    </source>
</reference>
<dbReference type="Proteomes" id="UP001164459">
    <property type="component" value="Chromosome"/>
</dbReference>
<dbReference type="RefSeq" id="WP_269035620.1">
    <property type="nucleotide sequence ID" value="NZ_CP114040.1"/>
</dbReference>
<organism evidence="1 2">
    <name type="scientific">Nannocystis punicea</name>
    <dbReference type="NCBI Taxonomy" id="2995304"/>
    <lineage>
        <taxon>Bacteria</taxon>
        <taxon>Pseudomonadati</taxon>
        <taxon>Myxococcota</taxon>
        <taxon>Polyangia</taxon>
        <taxon>Nannocystales</taxon>
        <taxon>Nannocystaceae</taxon>
        <taxon>Nannocystis</taxon>
    </lineage>
</organism>
<evidence type="ECO:0000313" key="1">
    <source>
        <dbReference type="EMBL" id="WAS93291.1"/>
    </source>
</evidence>